<dbReference type="AlphaFoldDB" id="A0A3E0MK73"/>
<dbReference type="InterPro" id="IPR029030">
    <property type="entry name" value="Caspase-like_dom_sf"/>
</dbReference>
<accession>A0A3E0MK73</accession>
<feature type="domain" description="Peptidase C14 caspase" evidence="1">
    <location>
        <begin position="8"/>
        <end position="147"/>
    </location>
</feature>
<dbReference type="GO" id="GO:0004197">
    <property type="term" value="F:cysteine-type endopeptidase activity"/>
    <property type="evidence" value="ECO:0007669"/>
    <property type="project" value="InterPro"/>
</dbReference>
<sequence length="172" mass="18401">MPALENAHALIVGIANYQKINPLPATVLKDAQDIYNLLVSPNYGGYVPDNVQLLLDSQATQANLREALSSIAQKSDVDSSVVIYISSHGGQVDFGPHAGEYLLPVDADCTSGTSLAETAIAGTDFTEALRAIPARKLVVIFDCCHARGIGQPEHPGHRVLPHSQCHWLLVLP</sequence>
<dbReference type="Pfam" id="PF00656">
    <property type="entry name" value="Peptidase_C14"/>
    <property type="match status" value="1"/>
</dbReference>
<dbReference type="EMBL" id="QQWE01000001">
    <property type="protein sequence ID" value="REJ59938.1"/>
    <property type="molecule type" value="Genomic_DNA"/>
</dbReference>
<organism evidence="2 3">
    <name type="scientific">Microcystis aeruginosa DA14</name>
    <dbReference type="NCBI Taxonomy" id="1987506"/>
    <lineage>
        <taxon>Bacteria</taxon>
        <taxon>Bacillati</taxon>
        <taxon>Cyanobacteriota</taxon>
        <taxon>Cyanophyceae</taxon>
        <taxon>Oscillatoriophycideae</taxon>
        <taxon>Chroococcales</taxon>
        <taxon>Microcystaceae</taxon>
        <taxon>Microcystis</taxon>
    </lineage>
</organism>
<dbReference type="Proteomes" id="UP000256301">
    <property type="component" value="Unassembled WGS sequence"/>
</dbReference>
<proteinExistence type="predicted"/>
<dbReference type="SUPFAM" id="SSF52129">
    <property type="entry name" value="Caspase-like"/>
    <property type="match status" value="1"/>
</dbReference>
<dbReference type="InterPro" id="IPR011600">
    <property type="entry name" value="Pept_C14_caspase"/>
</dbReference>
<dbReference type="PANTHER" id="PTHR48104">
    <property type="entry name" value="METACASPASE-4"/>
    <property type="match status" value="1"/>
</dbReference>
<evidence type="ECO:0000313" key="3">
    <source>
        <dbReference type="Proteomes" id="UP000256301"/>
    </source>
</evidence>
<dbReference type="InterPro" id="IPR050452">
    <property type="entry name" value="Metacaspase"/>
</dbReference>
<gene>
    <name evidence="2" type="ORF">DWQ56_01380</name>
</gene>
<evidence type="ECO:0000259" key="1">
    <source>
        <dbReference type="Pfam" id="PF00656"/>
    </source>
</evidence>
<dbReference type="PANTHER" id="PTHR48104:SF30">
    <property type="entry name" value="METACASPASE-1"/>
    <property type="match status" value="1"/>
</dbReference>
<reference evidence="2 3" key="1">
    <citation type="submission" date="2017-08" db="EMBL/GenBank/DDBJ databases">
        <title>Functional genomic and metabolic studies of the symbiotic interactions of six Microcystis-dominated communities.</title>
        <authorList>
            <person name="Li Q."/>
            <person name="Lin F."/>
        </authorList>
    </citation>
    <scope>NUCLEOTIDE SEQUENCE [LARGE SCALE GENOMIC DNA]</scope>
    <source>
        <strain evidence="2">DA14</strain>
    </source>
</reference>
<dbReference type="GO" id="GO:0005737">
    <property type="term" value="C:cytoplasm"/>
    <property type="evidence" value="ECO:0007669"/>
    <property type="project" value="TreeGrafter"/>
</dbReference>
<name>A0A3E0MK73_MICAE</name>
<dbReference type="GO" id="GO:0006508">
    <property type="term" value="P:proteolysis"/>
    <property type="evidence" value="ECO:0007669"/>
    <property type="project" value="InterPro"/>
</dbReference>
<comment type="caution">
    <text evidence="2">The sequence shown here is derived from an EMBL/GenBank/DDBJ whole genome shotgun (WGS) entry which is preliminary data.</text>
</comment>
<protein>
    <submittedName>
        <fullName evidence="2">Caspase family protein</fullName>
    </submittedName>
</protein>
<dbReference type="Gene3D" id="3.40.50.1460">
    <property type="match status" value="1"/>
</dbReference>
<evidence type="ECO:0000313" key="2">
    <source>
        <dbReference type="EMBL" id="REJ59938.1"/>
    </source>
</evidence>